<evidence type="ECO:0000313" key="4">
    <source>
        <dbReference type="Proteomes" id="UP000319498"/>
    </source>
</evidence>
<evidence type="ECO:0000313" key="2">
    <source>
        <dbReference type="EMBL" id="KLH98737.1"/>
    </source>
</evidence>
<gene>
    <name evidence="2" type="ORF">AA984_09290</name>
    <name evidence="1" type="ORF">BFO01nite_55130</name>
</gene>
<protein>
    <submittedName>
        <fullName evidence="2">Uncharacterized protein</fullName>
    </submittedName>
</protein>
<dbReference type="EMBL" id="LDCN01000003">
    <property type="protein sequence ID" value="KLH98737.1"/>
    <property type="molecule type" value="Genomic_DNA"/>
</dbReference>
<evidence type="ECO:0000313" key="1">
    <source>
        <dbReference type="EMBL" id="GED61381.1"/>
    </source>
</evidence>
<organism evidence="2 3">
    <name type="scientific">Brevibacillus formosus</name>
    <dbReference type="NCBI Taxonomy" id="54913"/>
    <lineage>
        <taxon>Bacteria</taxon>
        <taxon>Bacillati</taxon>
        <taxon>Bacillota</taxon>
        <taxon>Bacilli</taxon>
        <taxon>Bacillales</taxon>
        <taxon>Paenibacillaceae</taxon>
        <taxon>Brevibacillus</taxon>
    </lineage>
</organism>
<keyword evidence="4" id="KW-1185">Reference proteome</keyword>
<accession>A0A837KM36</accession>
<reference evidence="2 3" key="1">
    <citation type="submission" date="2015-05" db="EMBL/GenBank/DDBJ databases">
        <title>Genome sequencing project for genomic taxonomy and phylogenomics of Bacillus-like bacteria.</title>
        <authorList>
            <person name="Liu B."/>
            <person name="Wang J."/>
            <person name="Zhu Y."/>
            <person name="Liu G."/>
            <person name="Chen Q."/>
            <person name="Chen Z."/>
            <person name="Lan J."/>
            <person name="Che J."/>
            <person name="Ge C."/>
            <person name="Shi H."/>
            <person name="Pan Z."/>
            <person name="Liu X."/>
        </authorList>
    </citation>
    <scope>NUCLEOTIDE SEQUENCE [LARGE SCALE GENOMIC DNA]</scope>
    <source>
        <strain evidence="2 3">DSM 9885</strain>
    </source>
</reference>
<comment type="caution">
    <text evidence="2">The sequence shown here is derived from an EMBL/GenBank/DDBJ whole genome shotgun (WGS) entry which is preliminary data.</text>
</comment>
<sequence length="83" mass="9491">MIVELVVLPLIVALLLPIAFSLKKITVQNDKIIELLEELKSVNSYLSKNPKLRADEKKQSDHPFHDPIAFLYESIGMCFLIVR</sequence>
<evidence type="ECO:0000313" key="3">
    <source>
        <dbReference type="Proteomes" id="UP000035218"/>
    </source>
</evidence>
<dbReference type="RefSeq" id="WP_047069537.1">
    <property type="nucleotide sequence ID" value="NZ_BJOL01000045.1"/>
</dbReference>
<dbReference type="GeneID" id="87585269"/>
<name>A0A837KM36_9BACL</name>
<reference evidence="1 4" key="2">
    <citation type="submission" date="2019-06" db="EMBL/GenBank/DDBJ databases">
        <title>Whole genome shotgun sequence of Brevibacillus formosus NBRC 15716.</title>
        <authorList>
            <person name="Hosoyama A."/>
            <person name="Uohara A."/>
            <person name="Ohji S."/>
            <person name="Ichikawa N."/>
        </authorList>
    </citation>
    <scope>NUCLEOTIDE SEQUENCE [LARGE SCALE GENOMIC DNA]</scope>
    <source>
        <strain evidence="1 4">NBRC 15716</strain>
    </source>
</reference>
<dbReference type="Proteomes" id="UP000319498">
    <property type="component" value="Unassembled WGS sequence"/>
</dbReference>
<dbReference type="Proteomes" id="UP000035218">
    <property type="component" value="Unassembled WGS sequence"/>
</dbReference>
<proteinExistence type="predicted"/>
<dbReference type="AlphaFoldDB" id="A0A837KM36"/>
<dbReference type="EMBL" id="BJOL01000045">
    <property type="protein sequence ID" value="GED61381.1"/>
    <property type="molecule type" value="Genomic_DNA"/>
</dbReference>